<dbReference type="Pfam" id="PF00520">
    <property type="entry name" value="Ion_trans"/>
    <property type="match status" value="1"/>
</dbReference>
<dbReference type="Ensembl" id="ENSVKKT00000014803.1">
    <property type="protein sequence ID" value="ENSVKKP00000014451.1"/>
    <property type="gene ID" value="ENSVKKG00000009940.1"/>
</dbReference>
<keyword evidence="8" id="KW-0142">cGMP-binding</keyword>
<dbReference type="Gene3D" id="1.10.287.630">
    <property type="entry name" value="Helix hairpin bin"/>
    <property type="match status" value="1"/>
</dbReference>
<keyword evidence="7 17" id="KW-1133">Transmembrane helix</keyword>
<reference evidence="19" key="2">
    <citation type="submission" date="2025-09" db="UniProtKB">
        <authorList>
            <consortium name="Ensembl"/>
        </authorList>
    </citation>
    <scope>IDENTIFICATION</scope>
</reference>
<dbReference type="PANTHER" id="PTHR45638:SF8">
    <property type="entry name" value="CYCLIC NUCLEOTIDE-GATED CATION CHANNEL BETA-3"/>
    <property type="match status" value="1"/>
</dbReference>
<dbReference type="FunFam" id="1.10.287.630:FF:000001">
    <property type="entry name" value="Cyclic nucleotide-gated channel alpha 3"/>
    <property type="match status" value="1"/>
</dbReference>
<dbReference type="GO" id="GO:0017071">
    <property type="term" value="C:intracellular cyclic nucleotide activated cation channel complex"/>
    <property type="evidence" value="ECO:0007669"/>
    <property type="project" value="TreeGrafter"/>
</dbReference>
<feature type="transmembrane region" description="Helical" evidence="17">
    <location>
        <begin position="220"/>
        <end position="243"/>
    </location>
</feature>
<dbReference type="GO" id="GO:0044877">
    <property type="term" value="F:protein-containing complex binding"/>
    <property type="evidence" value="ECO:0007669"/>
    <property type="project" value="TreeGrafter"/>
</dbReference>
<keyword evidence="20" id="KW-1185">Reference proteome</keyword>
<evidence type="ECO:0000256" key="11">
    <source>
        <dbReference type="ARBA" id="ARBA00023286"/>
    </source>
</evidence>
<dbReference type="GO" id="GO:0005886">
    <property type="term" value="C:plasma membrane"/>
    <property type="evidence" value="ECO:0007669"/>
    <property type="project" value="TreeGrafter"/>
</dbReference>
<dbReference type="PROSITE" id="PS50042">
    <property type="entry name" value="CNMP_BINDING_3"/>
    <property type="match status" value="1"/>
</dbReference>
<dbReference type="InterPro" id="IPR005821">
    <property type="entry name" value="Ion_trans_dom"/>
</dbReference>
<keyword evidence="13" id="KW-0844">Vision</keyword>
<feature type="transmembrane region" description="Helical" evidence="17">
    <location>
        <begin position="337"/>
        <end position="358"/>
    </location>
</feature>
<comment type="catalytic activity">
    <reaction evidence="14">
        <text>K(+)(in) = K(+)(out)</text>
        <dbReference type="Rhea" id="RHEA:29463"/>
        <dbReference type="ChEBI" id="CHEBI:29103"/>
    </reaction>
</comment>
<dbReference type="SMART" id="SM00100">
    <property type="entry name" value="cNMP"/>
    <property type="match status" value="1"/>
</dbReference>
<dbReference type="FunFam" id="2.60.120.10:FF:000020">
    <property type="entry name" value="Cyclic nucleotide-gated channel beta 3"/>
    <property type="match status" value="1"/>
</dbReference>
<keyword evidence="3" id="KW-0140">cGMP</keyword>
<evidence type="ECO:0000256" key="14">
    <source>
        <dbReference type="ARBA" id="ARBA00034430"/>
    </source>
</evidence>
<dbReference type="PANTHER" id="PTHR45638">
    <property type="entry name" value="CYCLIC NUCLEOTIDE-GATED CATION CHANNEL SUBUNIT A"/>
    <property type="match status" value="1"/>
</dbReference>
<keyword evidence="6" id="KW-0547">Nucleotide-binding</keyword>
<dbReference type="SUPFAM" id="SSF51206">
    <property type="entry name" value="cAMP-binding domain-like"/>
    <property type="match status" value="1"/>
</dbReference>
<dbReference type="PROSITE" id="PS00888">
    <property type="entry name" value="CNMP_BINDING_1"/>
    <property type="match status" value="1"/>
</dbReference>
<dbReference type="SUPFAM" id="SSF81324">
    <property type="entry name" value="Voltage-gated potassium channels"/>
    <property type="match status" value="1"/>
</dbReference>
<evidence type="ECO:0000256" key="7">
    <source>
        <dbReference type="ARBA" id="ARBA00022989"/>
    </source>
</evidence>
<dbReference type="AlphaFoldDB" id="A0A8D2Q1H4"/>
<dbReference type="GO" id="GO:0005223">
    <property type="term" value="F:intracellularly cGMP-activated cation channel activity"/>
    <property type="evidence" value="ECO:0007669"/>
    <property type="project" value="TreeGrafter"/>
</dbReference>
<evidence type="ECO:0000256" key="6">
    <source>
        <dbReference type="ARBA" id="ARBA00022741"/>
    </source>
</evidence>
<comment type="subcellular location">
    <subcellularLocation>
        <location evidence="1">Membrane</location>
        <topology evidence="1">Multi-pass membrane protein</topology>
    </subcellularLocation>
</comment>
<keyword evidence="12" id="KW-0407">Ion channel</keyword>
<evidence type="ECO:0000256" key="5">
    <source>
        <dbReference type="ARBA" id="ARBA00022692"/>
    </source>
</evidence>
<feature type="domain" description="Cyclic nucleotide-binding" evidence="18">
    <location>
        <begin position="444"/>
        <end position="548"/>
    </location>
</feature>
<feature type="region of interest" description="Disordered" evidence="16">
    <location>
        <begin position="72"/>
        <end position="97"/>
    </location>
</feature>
<dbReference type="Gene3D" id="2.60.120.10">
    <property type="entry name" value="Jelly Rolls"/>
    <property type="match status" value="1"/>
</dbReference>
<name>A0A8D2Q1H4_VARKO</name>
<keyword evidence="10 17" id="KW-0472">Membrane</keyword>
<dbReference type="GO" id="GO:0030553">
    <property type="term" value="F:cGMP binding"/>
    <property type="evidence" value="ECO:0007669"/>
    <property type="project" value="UniProtKB-KW"/>
</dbReference>
<protein>
    <submittedName>
        <fullName evidence="19">Cyclic nucleotide gated channel subunit beta 3</fullName>
    </submittedName>
</protein>
<keyword evidence="2" id="KW-0813">Transport</keyword>
<dbReference type="Gene3D" id="1.10.287.70">
    <property type="match status" value="1"/>
</dbReference>
<evidence type="ECO:0000256" key="15">
    <source>
        <dbReference type="ARBA" id="ARBA00036239"/>
    </source>
</evidence>
<evidence type="ECO:0000256" key="4">
    <source>
        <dbReference type="ARBA" id="ARBA00022606"/>
    </source>
</evidence>
<comment type="catalytic activity">
    <reaction evidence="15">
        <text>Na(+)(in) = Na(+)(out)</text>
        <dbReference type="Rhea" id="RHEA:34963"/>
        <dbReference type="ChEBI" id="CHEBI:29101"/>
    </reaction>
</comment>
<keyword evidence="4" id="KW-0716">Sensory transduction</keyword>
<feature type="transmembrane region" description="Helical" evidence="17">
    <location>
        <begin position="269"/>
        <end position="293"/>
    </location>
</feature>
<evidence type="ECO:0000256" key="2">
    <source>
        <dbReference type="ARBA" id="ARBA00022448"/>
    </source>
</evidence>
<evidence type="ECO:0000256" key="17">
    <source>
        <dbReference type="SAM" id="Phobius"/>
    </source>
</evidence>
<keyword evidence="11" id="KW-1071">Ligand-gated ion channel</keyword>
<dbReference type="InterPro" id="IPR000595">
    <property type="entry name" value="cNMP-bd_dom"/>
</dbReference>
<evidence type="ECO:0000313" key="20">
    <source>
        <dbReference type="Proteomes" id="UP000694545"/>
    </source>
</evidence>
<evidence type="ECO:0000256" key="8">
    <source>
        <dbReference type="ARBA" id="ARBA00022992"/>
    </source>
</evidence>
<feature type="transmembrane region" description="Helical" evidence="17">
    <location>
        <begin position="138"/>
        <end position="158"/>
    </location>
</feature>
<evidence type="ECO:0000256" key="13">
    <source>
        <dbReference type="ARBA" id="ARBA00023305"/>
    </source>
</evidence>
<dbReference type="InterPro" id="IPR018490">
    <property type="entry name" value="cNMP-bd_dom_sf"/>
</dbReference>
<organism evidence="19 20">
    <name type="scientific">Varanus komodoensis</name>
    <name type="common">Komodo dragon</name>
    <dbReference type="NCBI Taxonomy" id="61221"/>
    <lineage>
        <taxon>Eukaryota</taxon>
        <taxon>Metazoa</taxon>
        <taxon>Chordata</taxon>
        <taxon>Craniata</taxon>
        <taxon>Vertebrata</taxon>
        <taxon>Euteleostomi</taxon>
        <taxon>Lepidosauria</taxon>
        <taxon>Squamata</taxon>
        <taxon>Bifurcata</taxon>
        <taxon>Unidentata</taxon>
        <taxon>Episquamata</taxon>
        <taxon>Toxicofera</taxon>
        <taxon>Anguimorpha</taxon>
        <taxon>Paleoanguimorpha</taxon>
        <taxon>Varanoidea</taxon>
        <taxon>Varanidae</taxon>
        <taxon>Varanus</taxon>
    </lineage>
</organism>
<dbReference type="GO" id="GO:0001750">
    <property type="term" value="C:photoreceptor outer segment"/>
    <property type="evidence" value="ECO:0007669"/>
    <property type="project" value="TreeGrafter"/>
</dbReference>
<dbReference type="GO" id="GO:0005222">
    <property type="term" value="F:intracellularly cAMP-activated cation channel activity"/>
    <property type="evidence" value="ECO:0007669"/>
    <property type="project" value="TreeGrafter"/>
</dbReference>
<feature type="region of interest" description="Disordered" evidence="16">
    <location>
        <begin position="560"/>
        <end position="600"/>
    </location>
</feature>
<dbReference type="Pfam" id="PF00027">
    <property type="entry name" value="cNMP_binding"/>
    <property type="match status" value="1"/>
</dbReference>
<feature type="transmembrane region" description="Helical" evidence="17">
    <location>
        <begin position="170"/>
        <end position="191"/>
    </location>
</feature>
<evidence type="ECO:0000313" key="19">
    <source>
        <dbReference type="Ensembl" id="ENSVKKP00000014451.1"/>
    </source>
</evidence>
<dbReference type="InterPro" id="IPR050866">
    <property type="entry name" value="CNG_cation_channel"/>
</dbReference>
<dbReference type="InterPro" id="IPR018488">
    <property type="entry name" value="cNMP-bd_CS"/>
</dbReference>
<evidence type="ECO:0000256" key="16">
    <source>
        <dbReference type="SAM" id="MobiDB-lite"/>
    </source>
</evidence>
<dbReference type="FunFam" id="1.10.287.70:FF:000072">
    <property type="entry name" value="Cyclic nucleotide gated channel beta 3"/>
    <property type="match status" value="1"/>
</dbReference>
<dbReference type="PROSITE" id="PS00889">
    <property type="entry name" value="CNMP_BINDING_2"/>
    <property type="match status" value="1"/>
</dbReference>
<evidence type="ECO:0000256" key="3">
    <source>
        <dbReference type="ARBA" id="ARBA00022535"/>
    </source>
</evidence>
<keyword evidence="9" id="KW-0406">Ion transport</keyword>
<dbReference type="GO" id="GO:0007601">
    <property type="term" value="P:visual perception"/>
    <property type="evidence" value="ECO:0007669"/>
    <property type="project" value="UniProtKB-KW"/>
</dbReference>
<evidence type="ECO:0000259" key="18">
    <source>
        <dbReference type="PROSITE" id="PS50042"/>
    </source>
</evidence>
<evidence type="ECO:0000256" key="12">
    <source>
        <dbReference type="ARBA" id="ARBA00023303"/>
    </source>
</evidence>
<keyword evidence="5 17" id="KW-0812">Transmembrane</keyword>
<feature type="compositionally biased region" description="Low complexity" evidence="16">
    <location>
        <begin position="570"/>
        <end position="579"/>
    </location>
</feature>
<dbReference type="Proteomes" id="UP000694545">
    <property type="component" value="Unplaced"/>
</dbReference>
<dbReference type="CDD" id="cd00038">
    <property type="entry name" value="CAP_ED"/>
    <property type="match status" value="1"/>
</dbReference>
<evidence type="ECO:0000256" key="9">
    <source>
        <dbReference type="ARBA" id="ARBA00023065"/>
    </source>
</evidence>
<accession>A0A8D2Q1H4</accession>
<sequence>MGKGFVFTRSLHVTSSERHWLQSWQCQNCLIIPESRGGGEGDKRPGTPINEYAQAQLQDIIKKMRERTATYKEKMTDPVISSPEPSPTAKEEKKPEEVKPEEHYCDMLCCKFKRPPVKEYMKKMKLPDSIDAYTDRRYIGWLFLVTVAYNWNCWFIPLRLVFPVQTSSNMIYWIIIDILCDICYICDLVIFQPRVQFVRGGDIIVSKIEMKKFYRSTLKFRLDVLSIIPFDVLYVVFGFNAVFRANKVVKHLTFFEFNDRLEAIMDKAYIYRVIRTTGYLLFILHVNACIYYWASTYEGLGSTRWVYDGQGNMYLRCYYWAVRTLITIGGLPEPVTMFEIIFQLLNFFSGVFVFSSLIGQMRDVIGAATAGQNYYRACMDNTVSYMNTYTIPKIVQNRVRTWYEYTWDSQGMLDESELLEQMPGKMQLAIAVDVNFAIVNKVDLFKGCDTQMIYDMLLRLKSIVYLPGDFVCKKGEIGREMYIIKQGEVQVLGGPDGTKVLVTLRAGAVFGEISLLAASGGNRRTANVVAHGFANLFILDKKTLNEILVHYPDSEKLLRKKGNHQRVSLSPGSRSPGRGTADGSAEAERKRSSPLLSPELPMKALGRGALPIVTHGFNLSQ</sequence>
<evidence type="ECO:0000256" key="10">
    <source>
        <dbReference type="ARBA" id="ARBA00023136"/>
    </source>
</evidence>
<evidence type="ECO:0000256" key="1">
    <source>
        <dbReference type="ARBA" id="ARBA00004141"/>
    </source>
</evidence>
<reference evidence="19" key="1">
    <citation type="submission" date="2025-08" db="UniProtKB">
        <authorList>
            <consortium name="Ensembl"/>
        </authorList>
    </citation>
    <scope>IDENTIFICATION</scope>
</reference>
<dbReference type="InterPro" id="IPR014710">
    <property type="entry name" value="RmlC-like_jellyroll"/>
</dbReference>
<proteinExistence type="predicted"/>